<evidence type="ECO:0000313" key="1">
    <source>
        <dbReference type="EMBL" id="VGO11845.1"/>
    </source>
</evidence>
<dbReference type="Proteomes" id="UP000366872">
    <property type="component" value="Unassembled WGS sequence"/>
</dbReference>
<organism evidence="1 2">
    <name type="scientific">Pontiella desulfatans</name>
    <dbReference type="NCBI Taxonomy" id="2750659"/>
    <lineage>
        <taxon>Bacteria</taxon>
        <taxon>Pseudomonadati</taxon>
        <taxon>Kiritimatiellota</taxon>
        <taxon>Kiritimatiellia</taxon>
        <taxon>Kiritimatiellales</taxon>
        <taxon>Pontiellaceae</taxon>
        <taxon>Pontiella</taxon>
    </lineage>
</organism>
<sequence>MSKVVIKTPEGKFVGGGPDTELVDRITRAYLYEDTDSVDEQIAIVNTTYGWNWQKADAEHEYDIWIDNQGE</sequence>
<proteinExistence type="predicted"/>
<name>A0A6C2TW00_PONDE</name>
<protein>
    <submittedName>
        <fullName evidence="1">Uncharacterized protein</fullName>
    </submittedName>
</protein>
<evidence type="ECO:0000313" key="2">
    <source>
        <dbReference type="Proteomes" id="UP000366872"/>
    </source>
</evidence>
<gene>
    <name evidence="1" type="ORF">PDESU_00392</name>
</gene>
<dbReference type="AlphaFoldDB" id="A0A6C2TW00"/>
<accession>A0A6C2TW00</accession>
<dbReference type="EMBL" id="CAAHFG010000001">
    <property type="protein sequence ID" value="VGO11845.1"/>
    <property type="molecule type" value="Genomic_DNA"/>
</dbReference>
<reference evidence="1 2" key="1">
    <citation type="submission" date="2019-04" db="EMBL/GenBank/DDBJ databases">
        <authorList>
            <person name="Van Vliet M D."/>
        </authorList>
    </citation>
    <scope>NUCLEOTIDE SEQUENCE [LARGE SCALE GENOMIC DNA]</scope>
    <source>
        <strain evidence="1 2">F1</strain>
    </source>
</reference>
<keyword evidence="2" id="KW-1185">Reference proteome</keyword>
<dbReference type="RefSeq" id="WP_136077565.1">
    <property type="nucleotide sequence ID" value="NZ_CAAHFG010000001.1"/>
</dbReference>